<dbReference type="EMBL" id="JH159157">
    <property type="protein sequence ID" value="EGZ12058.1"/>
    <property type="molecule type" value="Genomic_DNA"/>
</dbReference>
<gene>
    <name evidence="1" type="ORF">PHYSODRAFT_517307</name>
</gene>
<accession>G4ZYM5</accession>
<reference evidence="1 2" key="1">
    <citation type="journal article" date="2006" name="Science">
        <title>Phytophthora genome sequences uncover evolutionary origins and mechanisms of pathogenesis.</title>
        <authorList>
            <person name="Tyler B.M."/>
            <person name="Tripathy S."/>
            <person name="Zhang X."/>
            <person name="Dehal P."/>
            <person name="Jiang R.H."/>
            <person name="Aerts A."/>
            <person name="Arredondo F.D."/>
            <person name="Baxter L."/>
            <person name="Bensasson D."/>
            <person name="Beynon J.L."/>
            <person name="Chapman J."/>
            <person name="Damasceno C.M."/>
            <person name="Dorrance A.E."/>
            <person name="Dou D."/>
            <person name="Dickerman A.W."/>
            <person name="Dubchak I.L."/>
            <person name="Garbelotto M."/>
            <person name="Gijzen M."/>
            <person name="Gordon S.G."/>
            <person name="Govers F."/>
            <person name="Grunwald N.J."/>
            <person name="Huang W."/>
            <person name="Ivors K.L."/>
            <person name="Jones R.W."/>
            <person name="Kamoun S."/>
            <person name="Krampis K."/>
            <person name="Lamour K.H."/>
            <person name="Lee M.K."/>
            <person name="McDonald W.H."/>
            <person name="Medina M."/>
            <person name="Meijer H.J."/>
            <person name="Nordberg E.K."/>
            <person name="Maclean D.J."/>
            <person name="Ospina-Giraldo M.D."/>
            <person name="Morris P.F."/>
            <person name="Phuntumart V."/>
            <person name="Putnam N.H."/>
            <person name="Rash S."/>
            <person name="Rose J.K."/>
            <person name="Sakihama Y."/>
            <person name="Salamov A.A."/>
            <person name="Savidor A."/>
            <person name="Scheuring C.F."/>
            <person name="Smith B.M."/>
            <person name="Sobral B.W."/>
            <person name="Terry A."/>
            <person name="Torto-Alalibo T.A."/>
            <person name="Win J."/>
            <person name="Xu Z."/>
            <person name="Zhang H."/>
            <person name="Grigoriev I.V."/>
            <person name="Rokhsar D.S."/>
            <person name="Boore J.L."/>
        </authorList>
    </citation>
    <scope>NUCLEOTIDE SEQUENCE [LARGE SCALE GENOMIC DNA]</scope>
    <source>
        <strain evidence="1 2">P6497</strain>
    </source>
</reference>
<dbReference type="Proteomes" id="UP000002640">
    <property type="component" value="Unassembled WGS sequence"/>
</dbReference>
<keyword evidence="2" id="KW-1185">Reference proteome</keyword>
<protein>
    <submittedName>
        <fullName evidence="1">Uncharacterized protein</fullName>
    </submittedName>
</protein>
<organism evidence="1 2">
    <name type="scientific">Phytophthora sojae (strain P6497)</name>
    <name type="common">Soybean stem and root rot agent</name>
    <name type="synonym">Phytophthora megasperma f. sp. glycines</name>
    <dbReference type="NCBI Taxonomy" id="1094619"/>
    <lineage>
        <taxon>Eukaryota</taxon>
        <taxon>Sar</taxon>
        <taxon>Stramenopiles</taxon>
        <taxon>Oomycota</taxon>
        <taxon>Peronosporomycetes</taxon>
        <taxon>Peronosporales</taxon>
        <taxon>Peronosporaceae</taxon>
        <taxon>Phytophthora</taxon>
    </lineage>
</organism>
<dbReference type="GeneID" id="20659910"/>
<evidence type="ECO:0000313" key="1">
    <source>
        <dbReference type="EMBL" id="EGZ12058.1"/>
    </source>
</evidence>
<name>G4ZYM5_PHYSP</name>
<proteinExistence type="predicted"/>
<dbReference type="RefSeq" id="XP_009532391.1">
    <property type="nucleotide sequence ID" value="XM_009534096.1"/>
</dbReference>
<dbReference type="SUPFAM" id="SSF52540">
    <property type="entry name" value="P-loop containing nucleoside triphosphate hydrolases"/>
    <property type="match status" value="1"/>
</dbReference>
<dbReference type="InterPro" id="IPR027417">
    <property type="entry name" value="P-loop_NTPase"/>
</dbReference>
<dbReference type="KEGG" id="psoj:PHYSODRAFT_517307"/>
<dbReference type="AlphaFoldDB" id="G4ZYM5"/>
<evidence type="ECO:0000313" key="2">
    <source>
        <dbReference type="Proteomes" id="UP000002640"/>
    </source>
</evidence>
<sequence length="397" mass="44793">MERRVWYQFPGRTADFVDLVDGVHSIGDFRGALFTACPQILGRVYHDEVKVYESLALAEEKRPLDFSRKVDGLGVAEKQPLRVEFDPPAPFPLVQIIQDGLRLEVPHLERKELLERIYAGLEAPHNRFVVLSSREGSGKTSLLQLFAQRYSHLNCVSVSFARDLSANSILRRQGEVDIYQQESTLRADQEHVIMIDFAEKKFDDNLYWEALVDAASTWLPPNIRFIISVTHTLDYGVESPKVLKPMMTFGRSDFLLSDDEARTFLTMPAIGLPAQMQKPNLIQILVREADGLISALRVFIDEVVIAFGRTASPSEAELITVCLSFHTLGHMLRCYGKLIEPASLSLKQFLIKCFVLAPAPVPLRPKLEKKLSNKRNKCLITLKKAGVGFPSKLERST</sequence>
<dbReference type="InParanoid" id="G4ZYM5"/>